<evidence type="ECO:0000313" key="6">
    <source>
        <dbReference type="Proteomes" id="UP000887569"/>
    </source>
</evidence>
<name>A0A915BMH5_PARUN</name>
<proteinExistence type="inferred from homology"/>
<keyword evidence="6" id="KW-1185">Reference proteome</keyword>
<keyword evidence="2" id="KW-0067">ATP-binding</keyword>
<dbReference type="InterPro" id="IPR003593">
    <property type="entry name" value="AAA+_ATPase"/>
</dbReference>
<dbReference type="InterPro" id="IPR013641">
    <property type="entry name" value="KTI12/PSTK"/>
</dbReference>
<dbReference type="GO" id="GO:0005524">
    <property type="term" value="F:ATP binding"/>
    <property type="evidence" value="ECO:0007669"/>
    <property type="project" value="UniProtKB-KW"/>
</dbReference>
<feature type="domain" description="AAA+ ATPase" evidence="5">
    <location>
        <begin position="37"/>
        <end position="189"/>
    </location>
</feature>
<comment type="similarity">
    <text evidence="3">Belongs to the KTI12 family.</text>
</comment>
<dbReference type="InterPro" id="IPR027417">
    <property type="entry name" value="P-loop_NTPase"/>
</dbReference>
<dbReference type="Gene3D" id="3.40.50.300">
    <property type="entry name" value="P-loop containing nucleotide triphosphate hydrolases"/>
    <property type="match status" value="1"/>
</dbReference>
<evidence type="ECO:0000313" key="8">
    <source>
        <dbReference type="WBParaSite" id="PgR045_g045_t02"/>
    </source>
</evidence>
<dbReference type="SMART" id="SM00382">
    <property type="entry name" value="AAA"/>
    <property type="match status" value="1"/>
</dbReference>
<dbReference type="SUPFAM" id="SSF52540">
    <property type="entry name" value="P-loop containing nucleoside triphosphate hydrolases"/>
    <property type="match status" value="1"/>
</dbReference>
<dbReference type="AlphaFoldDB" id="A0A915BMH5"/>
<evidence type="ECO:0000259" key="5">
    <source>
        <dbReference type="SMART" id="SM00382"/>
    </source>
</evidence>
<reference evidence="7 8" key="1">
    <citation type="submission" date="2022-11" db="UniProtKB">
        <authorList>
            <consortium name="WormBaseParasite"/>
        </authorList>
    </citation>
    <scope>IDENTIFICATION</scope>
</reference>
<evidence type="ECO:0000256" key="3">
    <source>
        <dbReference type="ARBA" id="ARBA00025768"/>
    </source>
</evidence>
<organism evidence="6 8">
    <name type="scientific">Parascaris univalens</name>
    <name type="common">Nematode worm</name>
    <dbReference type="NCBI Taxonomy" id="6257"/>
    <lineage>
        <taxon>Eukaryota</taxon>
        <taxon>Metazoa</taxon>
        <taxon>Ecdysozoa</taxon>
        <taxon>Nematoda</taxon>
        <taxon>Chromadorea</taxon>
        <taxon>Rhabditida</taxon>
        <taxon>Spirurina</taxon>
        <taxon>Ascaridomorpha</taxon>
        <taxon>Ascaridoidea</taxon>
        <taxon>Ascarididae</taxon>
        <taxon>Parascaris</taxon>
    </lineage>
</organism>
<dbReference type="WBParaSite" id="PgR045_g045_t01">
    <property type="protein sequence ID" value="PgR045_g045_t01"/>
    <property type="gene ID" value="PgR045_g045"/>
</dbReference>
<evidence type="ECO:0000256" key="2">
    <source>
        <dbReference type="ARBA" id="ARBA00022840"/>
    </source>
</evidence>
<evidence type="ECO:0000313" key="7">
    <source>
        <dbReference type="WBParaSite" id="PgR045_g045_t01"/>
    </source>
</evidence>
<keyword evidence="1" id="KW-0547">Nucleotide-binding</keyword>
<evidence type="ECO:0000256" key="4">
    <source>
        <dbReference type="ARBA" id="ARBA00026170"/>
    </source>
</evidence>
<protein>
    <recommendedName>
        <fullName evidence="4">Protein KTI12 homolog</fullName>
    </recommendedName>
</protein>
<accession>A0A915BMH5</accession>
<evidence type="ECO:0000256" key="1">
    <source>
        <dbReference type="ARBA" id="ARBA00022741"/>
    </source>
</evidence>
<dbReference type="WBParaSite" id="PgR045_g045_t02">
    <property type="protein sequence ID" value="PgR045_g045_t02"/>
    <property type="gene ID" value="PgR045_g045"/>
</dbReference>
<sequence length="330" mass="38311">YLSDPHKIPSNKGPYRRNLVRLSIFSHSFAYFRIKFRMPLLLLSGGPSSGKTTIAERIVEYSKSRGFHAVERIADECNGNFSRNIYNNSKKEREQRDFLRSAVERRLIKDRLIICDSLNYIKGFRYELFCVGKLIQTTFAVVFCDANAQTSKSLNSQKDEKERYEEGKIDDILMRFERPDRKNRWDSPLFTIRIIGNCEEENGDAAGLPRSVMIPFEEIFNSLLKGKALSANLSTQSASLASSNYLHDLDRTTQQIVSEVFQKQEITSPEGSFTMPYCENDDNRAIFDRRWTLPELTRLRRQFIVYMKMHPIEEKDKIASLFVNYLCSNA</sequence>
<dbReference type="Proteomes" id="UP000887569">
    <property type="component" value="Unplaced"/>
</dbReference>
<dbReference type="Pfam" id="PF08433">
    <property type="entry name" value="KTI12"/>
    <property type="match status" value="1"/>
</dbReference>
<dbReference type="PANTHER" id="PTHR12435">
    <property type="match status" value="1"/>
</dbReference>